<dbReference type="AlphaFoldDB" id="A0A8J7UW31"/>
<dbReference type="SUPFAM" id="SSF49464">
    <property type="entry name" value="Carboxypeptidase regulatory domain-like"/>
    <property type="match status" value="1"/>
</dbReference>
<evidence type="ECO:0000256" key="7">
    <source>
        <dbReference type="ARBA" id="ARBA00023237"/>
    </source>
</evidence>
<dbReference type="Gene3D" id="2.60.40.1120">
    <property type="entry name" value="Carboxypeptidase-like, regulatory domain"/>
    <property type="match status" value="1"/>
</dbReference>
<dbReference type="RefSeq" id="WP_210512569.1">
    <property type="nucleotide sequence ID" value="NZ_JAFIDN010000008.1"/>
</dbReference>
<evidence type="ECO:0000259" key="10">
    <source>
        <dbReference type="Pfam" id="PF14905"/>
    </source>
</evidence>
<name>A0A8J7UW31_9BACT</name>
<dbReference type="InterPro" id="IPR012910">
    <property type="entry name" value="Plug_dom"/>
</dbReference>
<keyword evidence="11" id="KW-0675">Receptor</keyword>
<evidence type="ECO:0000256" key="8">
    <source>
        <dbReference type="SAM" id="MobiDB-lite"/>
    </source>
</evidence>
<feature type="domain" description="TonB-dependent receptor plug" evidence="9">
    <location>
        <begin position="129"/>
        <end position="219"/>
    </location>
</feature>
<dbReference type="GO" id="GO:0015344">
    <property type="term" value="F:siderophore uptake transmembrane transporter activity"/>
    <property type="evidence" value="ECO:0007669"/>
    <property type="project" value="TreeGrafter"/>
</dbReference>
<dbReference type="Proteomes" id="UP000673975">
    <property type="component" value="Unassembled WGS sequence"/>
</dbReference>
<feature type="compositionally biased region" description="Basic and acidic residues" evidence="8">
    <location>
        <begin position="952"/>
        <end position="964"/>
    </location>
</feature>
<feature type="domain" description="Outer membrane protein beta-barrel" evidence="10">
    <location>
        <begin position="618"/>
        <end position="831"/>
    </location>
</feature>
<dbReference type="InterPro" id="IPR037066">
    <property type="entry name" value="Plug_dom_sf"/>
</dbReference>
<keyword evidence="7" id="KW-0998">Cell outer membrane</keyword>
<dbReference type="InterPro" id="IPR008969">
    <property type="entry name" value="CarboxyPept-like_regulatory"/>
</dbReference>
<keyword evidence="4" id="KW-0812">Transmembrane</keyword>
<comment type="subcellular location">
    <subcellularLocation>
        <location evidence="1">Cell outer membrane</location>
        <topology evidence="1">Multi-pass membrane protein</topology>
    </subcellularLocation>
</comment>
<evidence type="ECO:0000256" key="1">
    <source>
        <dbReference type="ARBA" id="ARBA00004571"/>
    </source>
</evidence>
<dbReference type="Pfam" id="PF13715">
    <property type="entry name" value="CarbopepD_reg_2"/>
    <property type="match status" value="1"/>
</dbReference>
<dbReference type="Gene3D" id="2.170.130.10">
    <property type="entry name" value="TonB-dependent receptor, plug domain"/>
    <property type="match status" value="1"/>
</dbReference>
<dbReference type="InterPro" id="IPR039426">
    <property type="entry name" value="TonB-dep_rcpt-like"/>
</dbReference>
<keyword evidence="12" id="KW-1185">Reference proteome</keyword>
<proteinExistence type="predicted"/>
<dbReference type="Pfam" id="PF14905">
    <property type="entry name" value="OMP_b-brl_3"/>
    <property type="match status" value="1"/>
</dbReference>
<evidence type="ECO:0000313" key="11">
    <source>
        <dbReference type="EMBL" id="MBP3193187.1"/>
    </source>
</evidence>
<evidence type="ECO:0000259" key="9">
    <source>
        <dbReference type="Pfam" id="PF07715"/>
    </source>
</evidence>
<dbReference type="GO" id="GO:0009279">
    <property type="term" value="C:cell outer membrane"/>
    <property type="evidence" value="ECO:0007669"/>
    <property type="project" value="UniProtKB-SubCell"/>
</dbReference>
<dbReference type="PANTHER" id="PTHR30069:SF29">
    <property type="entry name" value="HEMOGLOBIN AND HEMOGLOBIN-HAPTOGLOBIN-BINDING PROTEIN 1-RELATED"/>
    <property type="match status" value="1"/>
</dbReference>
<accession>A0A8J7UW31</accession>
<keyword evidence="3" id="KW-1134">Transmembrane beta strand</keyword>
<dbReference type="Gene3D" id="2.40.170.20">
    <property type="entry name" value="TonB-dependent receptor, beta-barrel domain"/>
    <property type="match status" value="1"/>
</dbReference>
<dbReference type="PANTHER" id="PTHR30069">
    <property type="entry name" value="TONB-DEPENDENT OUTER MEMBRANE RECEPTOR"/>
    <property type="match status" value="1"/>
</dbReference>
<keyword evidence="5" id="KW-0732">Signal</keyword>
<dbReference type="SUPFAM" id="SSF56935">
    <property type="entry name" value="Porins"/>
    <property type="match status" value="1"/>
</dbReference>
<dbReference type="InterPro" id="IPR036942">
    <property type="entry name" value="Beta-barrel_TonB_sf"/>
</dbReference>
<evidence type="ECO:0000256" key="4">
    <source>
        <dbReference type="ARBA" id="ARBA00022692"/>
    </source>
</evidence>
<evidence type="ECO:0000256" key="3">
    <source>
        <dbReference type="ARBA" id="ARBA00022452"/>
    </source>
</evidence>
<dbReference type="GO" id="GO:0044718">
    <property type="term" value="P:siderophore transmembrane transport"/>
    <property type="evidence" value="ECO:0007669"/>
    <property type="project" value="TreeGrafter"/>
</dbReference>
<reference evidence="11" key="1">
    <citation type="submission" date="2021-02" db="EMBL/GenBank/DDBJ databases">
        <title>Natronogracilivirga saccharolytica gen. nov. sp. nov. a new anaerobic, haloalkiliphilic carbohydrate-fermenting bacterium from soda lake and proposing of Cyclonatronumiaceae fam. nov. in the phylum Balneolaeota.</title>
        <authorList>
            <person name="Zhilina T.N."/>
            <person name="Sorokin D.Y."/>
            <person name="Zavarzina D.G."/>
            <person name="Toshchakov S.V."/>
            <person name="Kublanov I.V."/>
        </authorList>
    </citation>
    <scope>NUCLEOTIDE SEQUENCE</scope>
    <source>
        <strain evidence="11">Z-1702</strain>
    </source>
</reference>
<organism evidence="11 12">
    <name type="scientific">Natronogracilivirga saccharolytica</name>
    <dbReference type="NCBI Taxonomy" id="2812953"/>
    <lineage>
        <taxon>Bacteria</taxon>
        <taxon>Pseudomonadati</taxon>
        <taxon>Balneolota</taxon>
        <taxon>Balneolia</taxon>
        <taxon>Balneolales</taxon>
        <taxon>Cyclonatronaceae</taxon>
        <taxon>Natronogracilivirga</taxon>
    </lineage>
</organism>
<sequence length="987" mass="111845">MLRLILIIGIIILLGAPLDSVARDDRGTLRGQVTDAETGEELIGVNITIQGTDFGAATDLEGNYEIRNIRPGSYNVQATYVGFDRMMFTGIEIRAGETTDLNIEMTPEVLTADDEVIVIGERPIFDIEESGSSSRVGRSDIDAAPVRQIDEVIGRQAGVIRDPTGIYIRGGRAEETGFVVDGVSAQDPLSGTGMGLDLGSGALQEVEVTTGGIDVEHGNVTSGLVSVRTREGGDTFSGYFSHQRDNTGTGSDPLVSGFATDVYEFNLGGPSILNNQILKPLGIGLPGELSFFVTGQVNLTDEFFGYTADQLESSLYDSDFWSPRMDNRWSGMLRMTYRPRSAMRIDAAYQRSVTVNQNTRMLQVVGDDVQIRPGFQFFHALNLDNANTYTHDSKLAYIRWTHSIDSNTYYRFQFSRLFTRLRADANGLDWRPERVEGDLDPASIVVPPVDEFETGQDFRYVLPGPGLVNNDGLATLWHDHYAEQYTLRGSLTRYFFDQNNRLRVGFEMVFNDYQWIDITRPWVGAPIAIGEDEEEDETLTQTSRLGESSDIWDVRPRQGSIYASDQIRYRGLIANIGARLEYWFPGDFVDEMVDNPDAPIPDEVREAYYNDTYNFFGNRFKMRLLPRISVSFPVRENQMMYFNYGHQTKLPHPSHVYAGLDPFYQDRSFLASLGNPNLDPEVDISYEIGIRNQLTANDALNISAFWSDKYDFITSERILITDVTGREVERAYRVNGDFARVRGLEVTYIKRYSDWFRGNISATYQRAEGLSSTSQDALQDLIVGGQAFGSNVETPLAWDRPWDFRASATFRYDRNSPFLDIPGLNQFQLNISGYYRSGIRYTPSEFIQNERHPITGERTWRPIYERSTDPSDRFSESGPAWYEIDLSFQKWFDIAGAQMRFTIDVTNLLDTKNPAIINTVTGDSYRTDYPDSQEELEALRDDRSWDVPGNVRDPRYVDPRDNNRPDYMNPANFLKPRHVMFGLSVEF</sequence>
<evidence type="ECO:0000313" key="12">
    <source>
        <dbReference type="Proteomes" id="UP000673975"/>
    </source>
</evidence>
<gene>
    <name evidence="11" type="ORF">NATSA_10970</name>
</gene>
<dbReference type="Pfam" id="PF07715">
    <property type="entry name" value="Plug"/>
    <property type="match status" value="1"/>
</dbReference>
<evidence type="ECO:0000256" key="5">
    <source>
        <dbReference type="ARBA" id="ARBA00022729"/>
    </source>
</evidence>
<evidence type="ECO:0000256" key="2">
    <source>
        <dbReference type="ARBA" id="ARBA00022448"/>
    </source>
</evidence>
<protein>
    <submittedName>
        <fullName evidence="11">TonB-dependent receptor</fullName>
    </submittedName>
</protein>
<comment type="caution">
    <text evidence="11">The sequence shown here is derived from an EMBL/GenBank/DDBJ whole genome shotgun (WGS) entry which is preliminary data.</text>
</comment>
<evidence type="ECO:0000256" key="6">
    <source>
        <dbReference type="ARBA" id="ARBA00023136"/>
    </source>
</evidence>
<dbReference type="InterPro" id="IPR041700">
    <property type="entry name" value="OMP_b-brl_3"/>
</dbReference>
<keyword evidence="2" id="KW-0813">Transport</keyword>
<keyword evidence="6" id="KW-0472">Membrane</keyword>
<feature type="region of interest" description="Disordered" evidence="8">
    <location>
        <begin position="950"/>
        <end position="969"/>
    </location>
</feature>
<dbReference type="EMBL" id="JAFIDN010000008">
    <property type="protein sequence ID" value="MBP3193187.1"/>
    <property type="molecule type" value="Genomic_DNA"/>
</dbReference>